<dbReference type="EMBL" id="JAWXYB010000018">
    <property type="protein sequence ID" value="MDX5930447.1"/>
    <property type="molecule type" value="Genomic_DNA"/>
</dbReference>
<proteinExistence type="inferred from homology"/>
<dbReference type="PANTHER" id="PTHR43649:SF12">
    <property type="entry name" value="DIACETYLCHITOBIOSE BINDING PROTEIN DASA"/>
    <property type="match status" value="1"/>
</dbReference>
<organism evidence="3 4">
    <name type="scientific">Acidiphilium acidophilum</name>
    <name type="common">Thiobacillus acidophilus</name>
    <dbReference type="NCBI Taxonomy" id="76588"/>
    <lineage>
        <taxon>Bacteria</taxon>
        <taxon>Pseudomonadati</taxon>
        <taxon>Pseudomonadota</taxon>
        <taxon>Alphaproteobacteria</taxon>
        <taxon>Acetobacterales</taxon>
        <taxon>Acidocellaceae</taxon>
        <taxon>Acidiphilium</taxon>
    </lineage>
</organism>
<comment type="similarity">
    <text evidence="2">Belongs to the bacterial solute-binding protein 1 family.</text>
</comment>
<comment type="caution">
    <text evidence="3">The sequence shown here is derived from an EMBL/GenBank/DDBJ whole genome shotgun (WGS) entry which is preliminary data.</text>
</comment>
<comment type="subcellular location">
    <subcellularLocation>
        <location evidence="1">Periplasm</location>
    </subcellularLocation>
</comment>
<accession>A0AAW9DQW2</accession>
<dbReference type="PANTHER" id="PTHR43649">
    <property type="entry name" value="ARABINOSE-BINDING PROTEIN-RELATED"/>
    <property type="match status" value="1"/>
</dbReference>
<sequence length="442" mass="48434">MTTHRLRKRGILALGGIAAGLFGAMGFASATTLTIATVNNPDMLQMQKLSPQFTKETGIKLDWVVLPENTLRQRVTTDIATNSGNFDIVTVGSYEVPIWGKSNWLTPIKGLPASYDEADIFPSVRKGLSYKGTLYALPFYAESSVTYYRTDLFKKAGITMPKHPTYKEIEQYAAKINDPAKGVYGICLRGLPGWGENMAYFDTLVNTFGGRWFNMKWQPRLDSAAWKNAANYYVNIEKKYGPPNVTSNGFTENLALFSQGKCGMWIDSTVAAGTLWDPKTSKVAHDVGMVDAPVAVTPKGSHWLWAWSLAIPKTTRHKADAMKFLEWATSKQYLALAGKTFGWVQTPPGTRISTYTNPNYIKAAPFAAMVKHAILTADPTDPTLKKVPYTGVQFVAIPQFEGIGTEVGQQLAAALSGQKSVDAALAQAQAATTRTMKEAGYH</sequence>
<reference evidence="3 4" key="1">
    <citation type="submission" date="2023-11" db="EMBL/GenBank/DDBJ databases">
        <title>MicrobeMod: A computational toolkit for identifying prokaryotic methylation and restriction-modification with nanopore sequencing.</title>
        <authorList>
            <person name="Crits-Christoph A."/>
            <person name="Kang S.C."/>
            <person name="Lee H."/>
            <person name="Ostrov N."/>
        </authorList>
    </citation>
    <scope>NUCLEOTIDE SEQUENCE [LARGE SCALE GENOMIC DNA]</scope>
    <source>
        <strain evidence="3 4">DSMZ 700</strain>
    </source>
</reference>
<dbReference type="Proteomes" id="UP001279553">
    <property type="component" value="Unassembled WGS sequence"/>
</dbReference>
<dbReference type="InterPro" id="IPR006059">
    <property type="entry name" value="SBP"/>
</dbReference>
<dbReference type="AlphaFoldDB" id="A0AAW9DQW2"/>
<dbReference type="InterPro" id="IPR050490">
    <property type="entry name" value="Bact_solute-bd_prot1"/>
</dbReference>
<protein>
    <submittedName>
        <fullName evidence="3">Sugar ABC transporter substrate-binding protein</fullName>
    </submittedName>
</protein>
<dbReference type="RefSeq" id="WP_319613392.1">
    <property type="nucleotide sequence ID" value="NZ_JAWXYB010000018.1"/>
</dbReference>
<gene>
    <name evidence="3" type="ORF">SIL87_06685</name>
</gene>
<dbReference type="CDD" id="cd13585">
    <property type="entry name" value="PBP2_TMBP_like"/>
    <property type="match status" value="1"/>
</dbReference>
<evidence type="ECO:0000256" key="1">
    <source>
        <dbReference type="ARBA" id="ARBA00004418"/>
    </source>
</evidence>
<evidence type="ECO:0000313" key="3">
    <source>
        <dbReference type="EMBL" id="MDX5930447.1"/>
    </source>
</evidence>
<evidence type="ECO:0000313" key="4">
    <source>
        <dbReference type="Proteomes" id="UP001279553"/>
    </source>
</evidence>
<dbReference type="Gene3D" id="3.40.190.10">
    <property type="entry name" value="Periplasmic binding protein-like II"/>
    <property type="match status" value="2"/>
</dbReference>
<name>A0AAW9DQW2_ACIAO</name>
<dbReference type="GO" id="GO:0042597">
    <property type="term" value="C:periplasmic space"/>
    <property type="evidence" value="ECO:0007669"/>
    <property type="project" value="UniProtKB-SubCell"/>
</dbReference>
<evidence type="ECO:0000256" key="2">
    <source>
        <dbReference type="ARBA" id="ARBA00008520"/>
    </source>
</evidence>
<dbReference type="SUPFAM" id="SSF53850">
    <property type="entry name" value="Periplasmic binding protein-like II"/>
    <property type="match status" value="1"/>
</dbReference>
<keyword evidence="4" id="KW-1185">Reference proteome</keyword>
<dbReference type="Pfam" id="PF01547">
    <property type="entry name" value="SBP_bac_1"/>
    <property type="match status" value="1"/>
</dbReference>